<dbReference type="HOGENOM" id="CLU_025051_1_0_6"/>
<dbReference type="eggNOG" id="COG3391">
    <property type="taxonomic scope" value="Bacteria"/>
</dbReference>
<gene>
    <name evidence="5" type="ordered locus">TERTU_0346</name>
</gene>
<dbReference type="SUPFAM" id="SSF50965">
    <property type="entry name" value="Galactose oxidase, central domain"/>
    <property type="match status" value="1"/>
</dbReference>
<keyword evidence="1 4" id="KW-0732">Signal</keyword>
<accession>C5BM85</accession>
<dbReference type="Proteomes" id="UP000009080">
    <property type="component" value="Chromosome"/>
</dbReference>
<keyword evidence="2" id="KW-0677">Repeat</keyword>
<keyword evidence="5" id="KW-0449">Lipoprotein</keyword>
<dbReference type="PROSITE" id="PS51257">
    <property type="entry name" value="PROKAR_LIPOPROTEIN"/>
    <property type="match status" value="1"/>
</dbReference>
<dbReference type="RefSeq" id="WP_015817201.1">
    <property type="nucleotide sequence ID" value="NC_012997.1"/>
</dbReference>
<organism evidence="5 6">
    <name type="scientific">Teredinibacter turnerae (strain ATCC 39867 / T7901)</name>
    <dbReference type="NCBI Taxonomy" id="377629"/>
    <lineage>
        <taxon>Bacteria</taxon>
        <taxon>Pseudomonadati</taxon>
        <taxon>Pseudomonadota</taxon>
        <taxon>Gammaproteobacteria</taxon>
        <taxon>Cellvibrionales</taxon>
        <taxon>Cellvibrionaceae</taxon>
        <taxon>Teredinibacter</taxon>
    </lineage>
</organism>
<dbReference type="Gene3D" id="2.130.10.130">
    <property type="entry name" value="Integrin alpha, N-terminal"/>
    <property type="match status" value="3"/>
</dbReference>
<dbReference type="KEGG" id="ttu:TERTU_0346"/>
<keyword evidence="3" id="KW-0325">Glycoprotein</keyword>
<evidence type="ECO:0000313" key="5">
    <source>
        <dbReference type="EMBL" id="ACR11089.1"/>
    </source>
</evidence>
<dbReference type="PANTHER" id="PTHR36220">
    <property type="entry name" value="UNNAMED PRODUCT"/>
    <property type="match status" value="1"/>
</dbReference>
<dbReference type="InterPro" id="IPR013519">
    <property type="entry name" value="Int_alpha_beta-p"/>
</dbReference>
<name>C5BM85_TERTT</name>
<evidence type="ECO:0000313" key="6">
    <source>
        <dbReference type="Proteomes" id="UP000009080"/>
    </source>
</evidence>
<dbReference type="Pfam" id="PF14312">
    <property type="entry name" value="FG-GAP_2"/>
    <property type="match status" value="4"/>
</dbReference>
<feature type="chain" id="PRO_5002948725" evidence="4">
    <location>
        <begin position="25"/>
        <end position="673"/>
    </location>
</feature>
<keyword evidence="6" id="KW-1185">Reference proteome</keyword>
<dbReference type="AlphaFoldDB" id="C5BM85"/>
<dbReference type="InterPro" id="IPR028994">
    <property type="entry name" value="Integrin_alpha_N"/>
</dbReference>
<dbReference type="InterPro" id="IPR011043">
    <property type="entry name" value="Gal_Oxase/kelch_b-propeller"/>
</dbReference>
<reference evidence="5 6" key="1">
    <citation type="journal article" date="2009" name="PLoS ONE">
        <title>The complete genome of Teredinibacter turnerae T7901: an intracellular endosymbiont of marine wood-boring bivalves (shipworms).</title>
        <authorList>
            <person name="Yang J.C."/>
            <person name="Madupu R."/>
            <person name="Durkin A.S."/>
            <person name="Ekborg N.A."/>
            <person name="Pedamallu C.S."/>
            <person name="Hostetler J.B."/>
            <person name="Radune D."/>
            <person name="Toms B.S."/>
            <person name="Henrissat B."/>
            <person name="Coutinho P.M."/>
            <person name="Schwarz S."/>
            <person name="Field L."/>
            <person name="Trindade-Silva A.E."/>
            <person name="Soares C.A.G."/>
            <person name="Elshahawi S."/>
            <person name="Hanora A."/>
            <person name="Schmidt E.W."/>
            <person name="Haygood M.G."/>
            <person name="Posfai J."/>
            <person name="Benner J."/>
            <person name="Madinger C."/>
            <person name="Nove J."/>
            <person name="Anton B."/>
            <person name="Chaudhary K."/>
            <person name="Foster J."/>
            <person name="Holman A."/>
            <person name="Kumar S."/>
            <person name="Lessard P.A."/>
            <person name="Luyten Y.A."/>
            <person name="Slatko B."/>
            <person name="Wood N."/>
            <person name="Wu B."/>
            <person name="Teplitski M."/>
            <person name="Mougous J.D."/>
            <person name="Ward N."/>
            <person name="Eisen J.A."/>
            <person name="Badger J.H."/>
            <person name="Distel D.L."/>
        </authorList>
    </citation>
    <scope>NUCLEOTIDE SEQUENCE [LARGE SCALE GENOMIC DNA]</scope>
    <source>
        <strain evidence="6">ATCC 39867 / T7901</strain>
    </source>
</reference>
<protein>
    <submittedName>
        <fullName evidence="5">Lipoprotein</fullName>
    </submittedName>
</protein>
<evidence type="ECO:0000256" key="2">
    <source>
        <dbReference type="ARBA" id="ARBA00022737"/>
    </source>
</evidence>
<dbReference type="EMBL" id="CP001614">
    <property type="protein sequence ID" value="ACR11089.1"/>
    <property type="molecule type" value="Genomic_DNA"/>
</dbReference>
<dbReference type="OrthoDB" id="9782766at2"/>
<proteinExistence type="predicted"/>
<evidence type="ECO:0000256" key="1">
    <source>
        <dbReference type="ARBA" id="ARBA00022729"/>
    </source>
</evidence>
<evidence type="ECO:0000256" key="3">
    <source>
        <dbReference type="ARBA" id="ARBA00023180"/>
    </source>
</evidence>
<dbReference type="eggNOG" id="COG2304">
    <property type="taxonomic scope" value="Bacteria"/>
</dbReference>
<dbReference type="STRING" id="377629.TERTU_0346"/>
<dbReference type="PANTHER" id="PTHR36220:SF1">
    <property type="entry name" value="GAMMA TUBULIN COMPLEX COMPONENT C-TERMINAL DOMAIN-CONTAINING PROTEIN"/>
    <property type="match status" value="1"/>
</dbReference>
<dbReference type="SMART" id="SM00191">
    <property type="entry name" value="Int_alpha"/>
    <property type="match status" value="6"/>
</dbReference>
<dbReference type="InterPro" id="IPR013517">
    <property type="entry name" value="FG-GAP"/>
</dbReference>
<evidence type="ECO:0000256" key="4">
    <source>
        <dbReference type="SAM" id="SignalP"/>
    </source>
</evidence>
<sequence length="673" mass="70289">MKTKNTLGSSLLLVVLPVLLSACGGSSGSKDDTSPDAFAFTDEEDVGLAQYVISDAIEIEGINTETPISIEGGEYSIDGGEYTDEEGEIVNGQIVRVRVMSSDELSTETEAVLTVGDEEDTFTVETVDIALSAHAGFKNIIFSWPTVTGAVSYSLLEKADENADFIQKGRTFSSAAVGYTMDVPIHKHDWLGAEYMLQACTNASCSTTEEISLYNYMRRSIGYFKAPNTDEGDQFSVLDISADGRTIAVGAPAEDSGSRGVNQDDGNNSVSGSGAVYVYVKDEDSWRIQAYIKADYPDEGDGFGSSVSLSSDGDTLVVGAPFEDGGDFAVDGEQADNTARDSGAVYVYQRFGDTWFEQNYLKASAGHEGAQFGSRVSISDFGATLAISAIGDEMPAGANAGAVFVYALTGDNWQAVQKVQPDDAQEGAQFGSALSISANGDRLLVGAEYFTTGATPAAKTGKAYVFDLLGGTWEQTQALNASNPHDGMRFGAAVTLAADGARLAVGAPGEKSSGFGVNGEQSDLAAADSGAAYIFADTAAGFVQTTYVKSDNSDPSDRFGSAVAMNATGDTLVVGAIGESSVAQAIHGNVYDNSVTDAGAAYVFTRDADAWQQWRYVKSPNTDAGDRFGATLALDASGDSLIVGAPYEQSDATGLSGSQSNNTANKSGAVYLY</sequence>
<feature type="signal peptide" evidence="4">
    <location>
        <begin position="1"/>
        <end position="24"/>
    </location>
</feature>